<organism evidence="11 12">
    <name type="scientific">candidate division Kazan bacterium RBG_13_50_9</name>
    <dbReference type="NCBI Taxonomy" id="1798535"/>
    <lineage>
        <taxon>Bacteria</taxon>
        <taxon>Bacteria division Kazan-3B-28</taxon>
    </lineage>
</organism>
<comment type="caution">
    <text evidence="11">The sequence shown here is derived from an EMBL/GenBank/DDBJ whole genome shotgun (WGS) entry which is preliminary data.</text>
</comment>
<comment type="function">
    <text evidence="9">Protein L1 is also a translational repressor protein, it controls the translation of the L11 operon by binding to its mRNA.</text>
</comment>
<keyword evidence="3 9" id="KW-0699">rRNA-binding</keyword>
<reference evidence="11 12" key="1">
    <citation type="journal article" date="2016" name="Nat. Commun.">
        <title>Thousands of microbial genomes shed light on interconnected biogeochemical processes in an aquifer system.</title>
        <authorList>
            <person name="Anantharaman K."/>
            <person name="Brown C.T."/>
            <person name="Hug L.A."/>
            <person name="Sharon I."/>
            <person name="Castelle C.J."/>
            <person name="Probst A.J."/>
            <person name="Thomas B.C."/>
            <person name="Singh A."/>
            <person name="Wilkins M.J."/>
            <person name="Karaoz U."/>
            <person name="Brodie E.L."/>
            <person name="Williams K.H."/>
            <person name="Hubbard S.S."/>
            <person name="Banfield J.F."/>
        </authorList>
    </citation>
    <scope>NUCLEOTIDE SEQUENCE [LARGE SCALE GENOMIC DNA]</scope>
</reference>
<dbReference type="GO" id="GO:0003735">
    <property type="term" value="F:structural constituent of ribosome"/>
    <property type="evidence" value="ECO:0007669"/>
    <property type="project" value="InterPro"/>
</dbReference>
<dbReference type="PROSITE" id="PS01199">
    <property type="entry name" value="RIBOSOMAL_L1"/>
    <property type="match status" value="1"/>
</dbReference>
<comment type="similarity">
    <text evidence="1 9 10">Belongs to the universal ribosomal protein uL1 family.</text>
</comment>
<gene>
    <name evidence="9" type="primary">rplA</name>
    <name evidence="11" type="ORF">A2V68_01290</name>
</gene>
<dbReference type="PANTHER" id="PTHR36427:SF3">
    <property type="entry name" value="LARGE RIBOSOMAL SUBUNIT PROTEIN UL1M"/>
    <property type="match status" value="1"/>
</dbReference>
<keyword evidence="2 9" id="KW-0678">Repressor</keyword>
<dbReference type="GO" id="GO:0019843">
    <property type="term" value="F:rRNA binding"/>
    <property type="evidence" value="ECO:0007669"/>
    <property type="project" value="UniProtKB-UniRule"/>
</dbReference>
<evidence type="ECO:0000256" key="2">
    <source>
        <dbReference type="ARBA" id="ARBA00022491"/>
    </source>
</evidence>
<dbReference type="EMBL" id="META01000003">
    <property type="protein sequence ID" value="OGB74389.1"/>
    <property type="molecule type" value="Genomic_DNA"/>
</dbReference>
<dbReference type="GO" id="GO:0006417">
    <property type="term" value="P:regulation of translation"/>
    <property type="evidence" value="ECO:0007669"/>
    <property type="project" value="UniProtKB-KW"/>
</dbReference>
<evidence type="ECO:0000256" key="3">
    <source>
        <dbReference type="ARBA" id="ARBA00022730"/>
    </source>
</evidence>
<dbReference type="InterPro" id="IPR028364">
    <property type="entry name" value="Ribosomal_uL1/biogenesis"/>
</dbReference>
<keyword evidence="7 9" id="KW-0687">Ribonucleoprotein</keyword>
<evidence type="ECO:0000256" key="1">
    <source>
        <dbReference type="ARBA" id="ARBA00010531"/>
    </source>
</evidence>
<dbReference type="PIRSF" id="PIRSF002155">
    <property type="entry name" value="Ribosomal_L1"/>
    <property type="match status" value="1"/>
</dbReference>
<dbReference type="PANTHER" id="PTHR36427">
    <property type="entry name" value="54S RIBOSOMAL PROTEIN L1, MITOCHONDRIAL"/>
    <property type="match status" value="1"/>
</dbReference>
<dbReference type="Gene3D" id="3.40.50.790">
    <property type="match status" value="1"/>
</dbReference>
<comment type="function">
    <text evidence="9">Binds directly to 23S rRNA. The L1 stalk is quite mobile in the ribosome, and is involved in E site tRNA release.</text>
</comment>
<proteinExistence type="inferred from homology"/>
<dbReference type="NCBIfam" id="TIGR01169">
    <property type="entry name" value="rplA_bact"/>
    <property type="match status" value="1"/>
</dbReference>
<dbReference type="InterPro" id="IPR023673">
    <property type="entry name" value="Ribosomal_uL1_CS"/>
</dbReference>
<dbReference type="InterPro" id="IPR005878">
    <property type="entry name" value="Ribosom_uL1_bac-type"/>
</dbReference>
<dbReference type="InterPro" id="IPR002143">
    <property type="entry name" value="Ribosomal_uL1"/>
</dbReference>
<accession>A0A1F4NSJ4</accession>
<evidence type="ECO:0000256" key="5">
    <source>
        <dbReference type="ARBA" id="ARBA00022884"/>
    </source>
</evidence>
<sequence length="221" mass="23576">MEAAKLVDRTKDYSLDEALDVLVKTSAVKFDAAAEAHIQTGLDPKKAEQNIRGTVSMPGGTGKNLRVLVFAEGPEAEASKKAGADYVGSDDLIEKIAKGWLDFDIAIATPDLMPRVGKLGKTLGTKGLMPNPKSETVTKDPAKAVAEFKKGKVEYKLDKDAIIHISFGRVSLGSEKLKDNFSALYRAILTAKPASAKGVYIKKITLASTMGPGIRLDVSSL</sequence>
<dbReference type="InterPro" id="IPR023674">
    <property type="entry name" value="Ribosomal_uL1-like"/>
</dbReference>
<keyword evidence="5 9" id="KW-0694">RNA-binding</keyword>
<dbReference type="AlphaFoldDB" id="A0A1F4NSJ4"/>
<comment type="subunit">
    <text evidence="9">Part of the 50S ribosomal subunit.</text>
</comment>
<evidence type="ECO:0000313" key="11">
    <source>
        <dbReference type="EMBL" id="OGB74389.1"/>
    </source>
</evidence>
<dbReference type="GO" id="GO:0000049">
    <property type="term" value="F:tRNA binding"/>
    <property type="evidence" value="ECO:0007669"/>
    <property type="project" value="UniProtKB-KW"/>
</dbReference>
<dbReference type="Proteomes" id="UP000176651">
    <property type="component" value="Unassembled WGS sequence"/>
</dbReference>
<evidence type="ECO:0000256" key="4">
    <source>
        <dbReference type="ARBA" id="ARBA00022845"/>
    </source>
</evidence>
<keyword evidence="4 9" id="KW-0810">Translation regulation</keyword>
<dbReference type="InterPro" id="IPR016095">
    <property type="entry name" value="Ribosomal_uL1_3-a/b-sand"/>
</dbReference>
<evidence type="ECO:0000256" key="7">
    <source>
        <dbReference type="ARBA" id="ARBA00023274"/>
    </source>
</evidence>
<protein>
    <recommendedName>
        <fullName evidence="8 9">Large ribosomal subunit protein uL1</fullName>
    </recommendedName>
</protein>
<evidence type="ECO:0000313" key="12">
    <source>
        <dbReference type="Proteomes" id="UP000176651"/>
    </source>
</evidence>
<dbReference type="HAMAP" id="MF_01318_B">
    <property type="entry name" value="Ribosomal_uL1_B"/>
    <property type="match status" value="1"/>
</dbReference>
<dbReference type="STRING" id="1798535.A2V68_01290"/>
<evidence type="ECO:0000256" key="8">
    <source>
        <dbReference type="ARBA" id="ARBA00035241"/>
    </source>
</evidence>
<evidence type="ECO:0000256" key="9">
    <source>
        <dbReference type="HAMAP-Rule" id="MF_01318"/>
    </source>
</evidence>
<dbReference type="Pfam" id="PF00687">
    <property type="entry name" value="Ribosomal_L1"/>
    <property type="match status" value="1"/>
</dbReference>
<dbReference type="GO" id="GO:0006412">
    <property type="term" value="P:translation"/>
    <property type="evidence" value="ECO:0007669"/>
    <property type="project" value="UniProtKB-UniRule"/>
</dbReference>
<dbReference type="CDD" id="cd00403">
    <property type="entry name" value="Ribosomal_L1"/>
    <property type="match status" value="1"/>
</dbReference>
<evidence type="ECO:0000256" key="6">
    <source>
        <dbReference type="ARBA" id="ARBA00022980"/>
    </source>
</evidence>
<evidence type="ECO:0000256" key="10">
    <source>
        <dbReference type="RuleBase" id="RU000659"/>
    </source>
</evidence>
<name>A0A1F4NSJ4_UNCK3</name>
<dbReference type="SUPFAM" id="SSF56808">
    <property type="entry name" value="Ribosomal protein L1"/>
    <property type="match status" value="1"/>
</dbReference>
<dbReference type="GO" id="GO:0015934">
    <property type="term" value="C:large ribosomal subunit"/>
    <property type="evidence" value="ECO:0007669"/>
    <property type="project" value="InterPro"/>
</dbReference>
<dbReference type="FunFam" id="3.40.50.790:FF:000001">
    <property type="entry name" value="50S ribosomal protein L1"/>
    <property type="match status" value="1"/>
</dbReference>
<keyword evidence="9" id="KW-0820">tRNA-binding</keyword>
<keyword evidence="6 9" id="KW-0689">Ribosomal protein</keyword>
<dbReference type="Gene3D" id="3.30.190.20">
    <property type="match status" value="1"/>
</dbReference>